<protein>
    <submittedName>
        <fullName evidence="1">Uncharacterized protein</fullName>
    </submittedName>
</protein>
<dbReference type="Proteomes" id="UP001482620">
    <property type="component" value="Unassembled WGS sequence"/>
</dbReference>
<organism evidence="1 2">
    <name type="scientific">Ilyodon furcidens</name>
    <name type="common">goldbreast splitfin</name>
    <dbReference type="NCBI Taxonomy" id="33524"/>
    <lineage>
        <taxon>Eukaryota</taxon>
        <taxon>Metazoa</taxon>
        <taxon>Chordata</taxon>
        <taxon>Craniata</taxon>
        <taxon>Vertebrata</taxon>
        <taxon>Euteleostomi</taxon>
        <taxon>Actinopterygii</taxon>
        <taxon>Neopterygii</taxon>
        <taxon>Teleostei</taxon>
        <taxon>Neoteleostei</taxon>
        <taxon>Acanthomorphata</taxon>
        <taxon>Ovalentaria</taxon>
        <taxon>Atherinomorphae</taxon>
        <taxon>Cyprinodontiformes</taxon>
        <taxon>Goodeidae</taxon>
        <taxon>Ilyodon</taxon>
    </lineage>
</organism>
<sequence length="191" mass="20884">MYIFNGSDGDTMMMEKNQGNLIPRDSKAALISKAESSHLLEKAHFGCLYPGSHSFGHDPYLMTMGEGRNINGPLWPEPEAVDESRQGLHVADGRILGQDGGVGHIPLDSCSHTAGHAKAPKGHSPATQPVLETNVPVGRHLERGRGGGQCVFVDKAGWIRLCVCLKNYTPHLKRLLATFERQWRSFRTTSG</sequence>
<reference evidence="1 2" key="1">
    <citation type="submission" date="2021-06" db="EMBL/GenBank/DDBJ databases">
        <authorList>
            <person name="Palmer J.M."/>
        </authorList>
    </citation>
    <scope>NUCLEOTIDE SEQUENCE [LARGE SCALE GENOMIC DNA]</scope>
    <source>
        <strain evidence="2">if_2019</strain>
        <tissue evidence="1">Muscle</tissue>
    </source>
</reference>
<comment type="caution">
    <text evidence="1">The sequence shown here is derived from an EMBL/GenBank/DDBJ whole genome shotgun (WGS) entry which is preliminary data.</text>
</comment>
<name>A0ABV0T9E1_9TELE</name>
<proteinExistence type="predicted"/>
<accession>A0ABV0T9E1</accession>
<gene>
    <name evidence="1" type="ORF">ILYODFUR_014882</name>
</gene>
<dbReference type="EMBL" id="JAHRIQ010024447">
    <property type="protein sequence ID" value="MEQ2229046.1"/>
    <property type="molecule type" value="Genomic_DNA"/>
</dbReference>
<evidence type="ECO:0000313" key="1">
    <source>
        <dbReference type="EMBL" id="MEQ2229046.1"/>
    </source>
</evidence>
<keyword evidence="2" id="KW-1185">Reference proteome</keyword>
<evidence type="ECO:0000313" key="2">
    <source>
        <dbReference type="Proteomes" id="UP001482620"/>
    </source>
</evidence>